<evidence type="ECO:0000259" key="11">
    <source>
        <dbReference type="PROSITE" id="PS50109"/>
    </source>
</evidence>
<evidence type="ECO:0000256" key="10">
    <source>
        <dbReference type="SAM" id="Phobius"/>
    </source>
</evidence>
<dbReference type="PRINTS" id="PR00344">
    <property type="entry name" value="BCTRLSENSOR"/>
</dbReference>
<evidence type="ECO:0000256" key="2">
    <source>
        <dbReference type="ARBA" id="ARBA00004370"/>
    </source>
</evidence>
<evidence type="ECO:0000256" key="1">
    <source>
        <dbReference type="ARBA" id="ARBA00000085"/>
    </source>
</evidence>
<evidence type="ECO:0000256" key="9">
    <source>
        <dbReference type="ARBA" id="ARBA00023136"/>
    </source>
</evidence>
<evidence type="ECO:0000256" key="5">
    <source>
        <dbReference type="ARBA" id="ARBA00022679"/>
    </source>
</evidence>
<comment type="catalytic activity">
    <reaction evidence="1">
        <text>ATP + protein L-histidine = ADP + protein N-phospho-L-histidine.</text>
        <dbReference type="EC" id="2.7.13.3"/>
    </reaction>
</comment>
<dbReference type="PANTHER" id="PTHR45436:SF5">
    <property type="entry name" value="SENSOR HISTIDINE KINASE TRCS"/>
    <property type="match status" value="1"/>
</dbReference>
<keyword evidence="4" id="KW-0597">Phosphoprotein</keyword>
<protein>
    <recommendedName>
        <fullName evidence="3">histidine kinase</fullName>
        <ecNumber evidence="3">2.7.13.3</ecNumber>
    </recommendedName>
</protein>
<evidence type="ECO:0000256" key="8">
    <source>
        <dbReference type="ARBA" id="ARBA00022989"/>
    </source>
</evidence>
<comment type="subcellular location">
    <subcellularLocation>
        <location evidence="2">Membrane</location>
    </subcellularLocation>
</comment>
<dbReference type="PANTHER" id="PTHR45436">
    <property type="entry name" value="SENSOR HISTIDINE KINASE YKOH"/>
    <property type="match status" value="1"/>
</dbReference>
<keyword evidence="7 12" id="KW-0418">Kinase</keyword>
<dbReference type="AlphaFoldDB" id="A0A7Z7BSF3"/>
<evidence type="ECO:0000256" key="7">
    <source>
        <dbReference type="ARBA" id="ARBA00022777"/>
    </source>
</evidence>
<comment type="caution">
    <text evidence="12">The sequence shown here is derived from an EMBL/GenBank/DDBJ whole genome shotgun (WGS) entry which is preliminary data.</text>
</comment>
<dbReference type="InterPro" id="IPR050428">
    <property type="entry name" value="TCS_sensor_his_kinase"/>
</dbReference>
<sequence>MKSKSLKSRMMVAGAVWIFFALILAGSAISYMFIENVEKGVRSDLTATLSRLIAIIDLDAQQDRPRLTRQLPDPRYETPFSGVYWQITDVDNQKALRSRSLWDKNLQTGAKNTDGEHFASVEGPTGQSLLALSLTTTFKARNLERHYQIVVAQDRSILDETIRKFAWEMAAALTVLGASLVLAALFQIRFGLLPFRQLKSEVETIRKGDASTLGSEYPTEVHPLVAEVNELLKLQETSIEFARARASDLAHGLKTPLSVLATIAYELENRGETSAASVLFDLSDEMNSRIDYQLKLSKLRQRARLHSLRAPLGSIVNRAAAVLKKTKEGEQLDWQIEMAQNIDVDLDENDLVELVGILLENAAKWATSKVHVSASMQDYVAELRVHDDGPGIGQSELELIGKRGQRFDESVGGSGLGLAIAREILAINHGSITFESGQGIGTLVIVRLPLPV</sequence>
<feature type="transmembrane region" description="Helical" evidence="10">
    <location>
        <begin position="165"/>
        <end position="186"/>
    </location>
</feature>
<proteinExistence type="predicted"/>
<dbReference type="InterPro" id="IPR036890">
    <property type="entry name" value="HATPase_C_sf"/>
</dbReference>
<dbReference type="PROSITE" id="PS50109">
    <property type="entry name" value="HIS_KIN"/>
    <property type="match status" value="1"/>
</dbReference>
<dbReference type="SUPFAM" id="SSF55874">
    <property type="entry name" value="ATPase domain of HSP90 chaperone/DNA topoisomerase II/histidine kinase"/>
    <property type="match status" value="1"/>
</dbReference>
<evidence type="ECO:0000256" key="3">
    <source>
        <dbReference type="ARBA" id="ARBA00012438"/>
    </source>
</evidence>
<dbReference type="SMART" id="SM00387">
    <property type="entry name" value="HATPase_c"/>
    <property type="match status" value="1"/>
</dbReference>
<dbReference type="Pfam" id="PF02518">
    <property type="entry name" value="HATPase_c"/>
    <property type="match status" value="1"/>
</dbReference>
<evidence type="ECO:0000313" key="13">
    <source>
        <dbReference type="Proteomes" id="UP000198917"/>
    </source>
</evidence>
<dbReference type="GO" id="GO:0004673">
    <property type="term" value="F:protein histidine kinase activity"/>
    <property type="evidence" value="ECO:0007669"/>
    <property type="project" value="UniProtKB-EC"/>
</dbReference>
<dbReference type="Gene3D" id="3.30.565.10">
    <property type="entry name" value="Histidine kinase-like ATPase, C-terminal domain"/>
    <property type="match status" value="1"/>
</dbReference>
<organism evidence="12 13">
    <name type="scientific">Agrobacterium fabrum</name>
    <dbReference type="NCBI Taxonomy" id="1176649"/>
    <lineage>
        <taxon>Bacteria</taxon>
        <taxon>Pseudomonadati</taxon>
        <taxon>Pseudomonadota</taxon>
        <taxon>Alphaproteobacteria</taxon>
        <taxon>Hyphomicrobiales</taxon>
        <taxon>Rhizobiaceae</taxon>
        <taxon>Rhizobium/Agrobacterium group</taxon>
        <taxon>Agrobacterium</taxon>
        <taxon>Agrobacterium tumefaciens complex</taxon>
    </lineage>
</organism>
<dbReference type="GO" id="GO:0000160">
    <property type="term" value="P:phosphorelay signal transduction system"/>
    <property type="evidence" value="ECO:0007669"/>
    <property type="project" value="TreeGrafter"/>
</dbReference>
<dbReference type="EMBL" id="FNEW01000008">
    <property type="protein sequence ID" value="SDK37880.1"/>
    <property type="molecule type" value="Genomic_DNA"/>
</dbReference>
<dbReference type="RefSeq" id="WP_092734858.1">
    <property type="nucleotide sequence ID" value="NZ_CP033024.1"/>
</dbReference>
<dbReference type="Proteomes" id="UP000198917">
    <property type="component" value="Unassembled WGS sequence"/>
</dbReference>
<dbReference type="InterPro" id="IPR005467">
    <property type="entry name" value="His_kinase_dom"/>
</dbReference>
<dbReference type="EC" id="2.7.13.3" evidence="3"/>
<gene>
    <name evidence="12" type="ORF">SAMN05428983_4738</name>
</gene>
<accession>A0A7Z7BSF3</accession>
<keyword evidence="8 10" id="KW-1133">Transmembrane helix</keyword>
<evidence type="ECO:0000313" key="12">
    <source>
        <dbReference type="EMBL" id="SDK37880.1"/>
    </source>
</evidence>
<dbReference type="GO" id="GO:0005886">
    <property type="term" value="C:plasma membrane"/>
    <property type="evidence" value="ECO:0007669"/>
    <property type="project" value="TreeGrafter"/>
</dbReference>
<dbReference type="Gene3D" id="1.10.287.130">
    <property type="match status" value="1"/>
</dbReference>
<feature type="domain" description="Histidine kinase" evidence="11">
    <location>
        <begin position="248"/>
        <end position="452"/>
    </location>
</feature>
<name>A0A7Z7BSF3_9HYPH</name>
<reference evidence="12 13" key="1">
    <citation type="submission" date="2016-10" db="EMBL/GenBank/DDBJ databases">
        <authorList>
            <person name="Varghese N."/>
            <person name="Submissions S."/>
        </authorList>
    </citation>
    <scope>NUCLEOTIDE SEQUENCE [LARGE SCALE GENOMIC DNA]</scope>
    <source>
        <strain evidence="12 13">PDC82</strain>
    </source>
</reference>
<keyword evidence="9 10" id="KW-0472">Membrane</keyword>
<evidence type="ECO:0000256" key="6">
    <source>
        <dbReference type="ARBA" id="ARBA00022692"/>
    </source>
</evidence>
<keyword evidence="6 10" id="KW-0812">Transmembrane</keyword>
<dbReference type="InterPro" id="IPR004358">
    <property type="entry name" value="Sig_transdc_His_kin-like_C"/>
</dbReference>
<dbReference type="InterPro" id="IPR003594">
    <property type="entry name" value="HATPase_dom"/>
</dbReference>
<keyword evidence="5" id="KW-0808">Transferase</keyword>
<evidence type="ECO:0000256" key="4">
    <source>
        <dbReference type="ARBA" id="ARBA00022553"/>
    </source>
</evidence>